<evidence type="ECO:0000256" key="6">
    <source>
        <dbReference type="ARBA" id="ARBA00059887"/>
    </source>
</evidence>
<evidence type="ECO:0000313" key="9">
    <source>
        <dbReference type="Proteomes" id="UP000221080"/>
    </source>
</evidence>
<dbReference type="GO" id="GO:1990904">
    <property type="term" value="C:ribonucleoprotein complex"/>
    <property type="evidence" value="ECO:0007669"/>
    <property type="project" value="UniProtKB-KW"/>
</dbReference>
<proteinExistence type="inferred from homology"/>
<dbReference type="OMA" id="TSEWAIK"/>
<dbReference type="GeneID" id="108268975"/>
<dbReference type="GO" id="GO:0005743">
    <property type="term" value="C:mitochondrial inner membrane"/>
    <property type="evidence" value="ECO:0007669"/>
    <property type="project" value="UniProtKB-ARBA"/>
</dbReference>
<organism evidence="9 10">
    <name type="scientific">Ictalurus punctatus</name>
    <name type="common">Channel catfish</name>
    <name type="synonym">Silurus punctatus</name>
    <dbReference type="NCBI Taxonomy" id="7998"/>
    <lineage>
        <taxon>Eukaryota</taxon>
        <taxon>Metazoa</taxon>
        <taxon>Chordata</taxon>
        <taxon>Craniata</taxon>
        <taxon>Vertebrata</taxon>
        <taxon>Euteleostomi</taxon>
        <taxon>Actinopterygii</taxon>
        <taxon>Neopterygii</taxon>
        <taxon>Teleostei</taxon>
        <taxon>Ostariophysi</taxon>
        <taxon>Siluriformes</taxon>
        <taxon>Ictaluridae</taxon>
        <taxon>Ictalurus</taxon>
    </lineage>
</organism>
<comment type="function">
    <text evidence="6">Together with thiosulfate sulfurtransferase (TST), acts as a mitochondrial import factor for the cytosolic 5S rRNA. The precursor form shows RNA chaperone activity; is able to fold the 5S rRNA into an import-competent conformation that is recognized by rhodanese (TST). Both the cytoplasmic and mitochondrial forms are able to bind to the helix IV-loop D in the gamma domain of the 5S rRNA.</text>
</comment>
<dbReference type="InterPro" id="IPR005484">
    <property type="entry name" value="Ribosomal_uL18_bac/plant/anim"/>
</dbReference>
<comment type="subcellular location">
    <subcellularLocation>
        <location evidence="1">Mitochondrion</location>
    </subcellularLocation>
</comment>
<dbReference type="SUPFAM" id="SSF53137">
    <property type="entry name" value="Translational machinery components"/>
    <property type="match status" value="1"/>
</dbReference>
<name>A0A2D0RIC3_ICTPU</name>
<keyword evidence="3 10" id="KW-0689">Ribosomal protein</keyword>
<dbReference type="FunFam" id="3.30.420.80:FF:000005">
    <property type="entry name" value="39S ribosomal protein L18, mitochondrial"/>
    <property type="match status" value="1"/>
</dbReference>
<evidence type="ECO:0000256" key="4">
    <source>
        <dbReference type="ARBA" id="ARBA00023128"/>
    </source>
</evidence>
<dbReference type="CTD" id="29074"/>
<dbReference type="Pfam" id="PF00861">
    <property type="entry name" value="Ribosomal_L18p"/>
    <property type="match status" value="1"/>
</dbReference>
<reference evidence="10" key="2">
    <citation type="submission" date="2025-08" db="UniProtKB">
        <authorList>
            <consortium name="RefSeq"/>
        </authorList>
    </citation>
    <scope>IDENTIFICATION</scope>
    <source>
        <tissue evidence="10">Blood</tissue>
    </source>
</reference>
<dbReference type="PANTHER" id="PTHR12899:SF3">
    <property type="entry name" value="LARGE RIBOSOMAL SUBUNIT PROTEIN UL18M"/>
    <property type="match status" value="1"/>
</dbReference>
<dbReference type="Proteomes" id="UP000221080">
    <property type="component" value="Chromosome 8"/>
</dbReference>
<evidence type="ECO:0000256" key="5">
    <source>
        <dbReference type="ARBA" id="ARBA00023274"/>
    </source>
</evidence>
<evidence type="ECO:0000256" key="7">
    <source>
        <dbReference type="ARBA" id="ARBA00069051"/>
    </source>
</evidence>
<sequence>MVMAAVRGFYRSVRLLLGQKHTATRNQDIAVRSWSRAAADPAPEINQNEDVNQTFVNRNPRNLEQMAIAVKDRGWATVWPKREYYHRLVLKRSQHHVSAAVFSRDSDVPVLTCSTQEWALKKQLSSTHSVAACRAVGDVLAQRCCEAGITRLVYREVPWTFRSDAVQTFWAAMKEGGVLLSEPKRKFI</sequence>
<dbReference type="KEGG" id="ipu:108268975"/>
<dbReference type="RefSeq" id="XP_017329901.2">
    <property type="nucleotide sequence ID" value="XM_017474412.3"/>
</dbReference>
<dbReference type="Gene3D" id="3.30.420.80">
    <property type="entry name" value="Ribosomal protein S11"/>
    <property type="match status" value="1"/>
</dbReference>
<dbReference type="GO" id="GO:0006412">
    <property type="term" value="P:translation"/>
    <property type="evidence" value="ECO:0007669"/>
    <property type="project" value="InterPro"/>
</dbReference>
<dbReference type="GO" id="GO:0008097">
    <property type="term" value="F:5S rRNA binding"/>
    <property type="evidence" value="ECO:0007669"/>
    <property type="project" value="TreeGrafter"/>
</dbReference>
<dbReference type="OrthoDB" id="1932324at2759"/>
<reference evidence="9" key="1">
    <citation type="journal article" date="2016" name="Nat. Commun.">
        <title>The channel catfish genome sequence provides insights into the evolution of scale formation in teleosts.</title>
        <authorList>
            <person name="Liu Z."/>
            <person name="Liu S."/>
            <person name="Yao J."/>
            <person name="Bao L."/>
            <person name="Zhang J."/>
            <person name="Li Y."/>
            <person name="Jiang C."/>
            <person name="Sun L."/>
            <person name="Wang R."/>
            <person name="Zhang Y."/>
            <person name="Zhou T."/>
            <person name="Zeng Q."/>
            <person name="Fu Q."/>
            <person name="Gao S."/>
            <person name="Li N."/>
            <person name="Koren S."/>
            <person name="Jiang Y."/>
            <person name="Zimin A."/>
            <person name="Xu P."/>
            <person name="Phillippy A.M."/>
            <person name="Geng X."/>
            <person name="Song L."/>
            <person name="Sun F."/>
            <person name="Li C."/>
            <person name="Wang X."/>
            <person name="Chen A."/>
            <person name="Jin Y."/>
            <person name="Yuan Z."/>
            <person name="Yang Y."/>
            <person name="Tan S."/>
            <person name="Peatman E."/>
            <person name="Lu J."/>
            <person name="Qin Z."/>
            <person name="Dunham R."/>
            <person name="Li Z."/>
            <person name="Sonstegard T."/>
            <person name="Feng J."/>
            <person name="Danzmann R.G."/>
            <person name="Schroeder S."/>
            <person name="Scheffler B."/>
            <person name="Duke M.V."/>
            <person name="Ballard L."/>
            <person name="Kucuktas H."/>
            <person name="Kaltenboeck L."/>
            <person name="Liu H."/>
            <person name="Armbruster J."/>
            <person name="Xie Y."/>
            <person name="Kirby M.L."/>
            <person name="Tian Y."/>
            <person name="Flanagan M.E."/>
            <person name="Mu W."/>
            <person name="Waldbieser G.C."/>
        </authorList>
    </citation>
    <scope>NUCLEOTIDE SEQUENCE [LARGE SCALE GENOMIC DNA]</scope>
    <source>
        <strain evidence="9">SDA103</strain>
    </source>
</reference>
<dbReference type="GO" id="GO:0003735">
    <property type="term" value="F:structural constituent of ribosome"/>
    <property type="evidence" value="ECO:0007669"/>
    <property type="project" value="InterPro"/>
</dbReference>
<evidence type="ECO:0000313" key="10">
    <source>
        <dbReference type="RefSeq" id="XP_017329901.2"/>
    </source>
</evidence>
<evidence type="ECO:0000256" key="3">
    <source>
        <dbReference type="ARBA" id="ARBA00022980"/>
    </source>
</evidence>
<comment type="similarity">
    <text evidence="2">Belongs to the universal ribosomal protein uL18 family.</text>
</comment>
<gene>
    <name evidence="10" type="primary">mrpl18</name>
</gene>
<accession>A0A2D0RIC3</accession>
<evidence type="ECO:0000256" key="2">
    <source>
        <dbReference type="ARBA" id="ARBA00007116"/>
    </source>
</evidence>
<keyword evidence="5" id="KW-0687">Ribonucleoprotein</keyword>
<protein>
    <recommendedName>
        <fullName evidence="7">Large ribosomal subunit protein uL18m</fullName>
    </recommendedName>
    <alternativeName>
        <fullName evidence="8">39S ribosomal protein L18, mitochondrial</fullName>
    </alternativeName>
</protein>
<keyword evidence="9" id="KW-1185">Reference proteome</keyword>
<keyword evidence="4" id="KW-0496">Mitochondrion</keyword>
<dbReference type="PANTHER" id="PTHR12899">
    <property type="entry name" value="39S RIBOSOMAL PROTEIN L18, MITOCHONDRIAL"/>
    <property type="match status" value="1"/>
</dbReference>
<dbReference type="AlphaFoldDB" id="A0A2D0RIC3"/>
<dbReference type="InterPro" id="IPR036967">
    <property type="entry name" value="Ribosomal_uS11_sf"/>
</dbReference>
<evidence type="ECO:0000256" key="1">
    <source>
        <dbReference type="ARBA" id="ARBA00004173"/>
    </source>
</evidence>
<dbReference type="GO" id="GO:0005840">
    <property type="term" value="C:ribosome"/>
    <property type="evidence" value="ECO:0007669"/>
    <property type="project" value="UniProtKB-KW"/>
</dbReference>
<evidence type="ECO:0000256" key="8">
    <source>
        <dbReference type="ARBA" id="ARBA00082661"/>
    </source>
</evidence>